<comment type="caution">
    <text evidence="1">The sequence shown here is derived from an EMBL/GenBank/DDBJ whole genome shotgun (WGS) entry which is preliminary data.</text>
</comment>
<gene>
    <name evidence="1" type="ORF">GGR24_001422</name>
</gene>
<sequence>MTAEQFKFWFEGFAENAGYTPTYEQWERIKAKVAEIGAPAPLEPLGAINYGLRKYDFEKRYG</sequence>
<keyword evidence="2" id="KW-1185">Reference proteome</keyword>
<evidence type="ECO:0000313" key="1">
    <source>
        <dbReference type="EMBL" id="MBB3972765.1"/>
    </source>
</evidence>
<name>A0A7W6D1P7_9HYPH</name>
<dbReference type="EMBL" id="JACIDR010000002">
    <property type="protein sequence ID" value="MBB3972765.1"/>
    <property type="molecule type" value="Genomic_DNA"/>
</dbReference>
<proteinExistence type="predicted"/>
<dbReference type="AlphaFoldDB" id="A0A7W6D1P7"/>
<dbReference type="Proteomes" id="UP000528964">
    <property type="component" value="Unassembled WGS sequence"/>
</dbReference>
<evidence type="ECO:0000313" key="2">
    <source>
        <dbReference type="Proteomes" id="UP000528964"/>
    </source>
</evidence>
<accession>A0A7W6D1P7</accession>
<dbReference type="RefSeq" id="WP_183394649.1">
    <property type="nucleotide sequence ID" value="NZ_JACIDR010000002.1"/>
</dbReference>
<organism evidence="1 2">
    <name type="scientific">Hansschlegelia beijingensis</name>
    <dbReference type="NCBI Taxonomy" id="1133344"/>
    <lineage>
        <taxon>Bacteria</taxon>
        <taxon>Pseudomonadati</taxon>
        <taxon>Pseudomonadota</taxon>
        <taxon>Alphaproteobacteria</taxon>
        <taxon>Hyphomicrobiales</taxon>
        <taxon>Methylopilaceae</taxon>
        <taxon>Hansschlegelia</taxon>
    </lineage>
</organism>
<reference evidence="1 2" key="1">
    <citation type="submission" date="2020-08" db="EMBL/GenBank/DDBJ databases">
        <title>Genomic Encyclopedia of Type Strains, Phase IV (KMG-IV): sequencing the most valuable type-strain genomes for metagenomic binning, comparative biology and taxonomic classification.</title>
        <authorList>
            <person name="Goeker M."/>
        </authorList>
    </citation>
    <scope>NUCLEOTIDE SEQUENCE [LARGE SCALE GENOMIC DNA]</scope>
    <source>
        <strain evidence="1 2">DSM 25481</strain>
    </source>
</reference>
<protein>
    <submittedName>
        <fullName evidence="1">Uncharacterized protein</fullName>
    </submittedName>
</protein>